<keyword evidence="2" id="KW-0472">Membrane</keyword>
<dbReference type="EMBL" id="AXCP01007870">
    <property type="status" value="NOT_ANNOTATED_CDS"/>
    <property type="molecule type" value="Genomic_DNA"/>
</dbReference>
<dbReference type="EMBL" id="AXCP01007869">
    <property type="status" value="NOT_ANNOTATED_CDS"/>
    <property type="molecule type" value="Genomic_DNA"/>
</dbReference>
<proteinExistence type="predicted"/>
<evidence type="ECO:0000313" key="3">
    <source>
        <dbReference type="EnsemblMetazoa" id="AATE020039-PA.1"/>
    </source>
</evidence>
<dbReference type="EnsemblMetazoa" id="AATE020039-RA">
    <property type="protein sequence ID" value="AATE020039-PA.1"/>
    <property type="gene ID" value="AATE020039"/>
</dbReference>
<evidence type="ECO:0000256" key="1">
    <source>
        <dbReference type="SAM" id="MobiDB-lite"/>
    </source>
</evidence>
<reference evidence="3" key="1">
    <citation type="submission" date="2022-08" db="UniProtKB">
        <authorList>
            <consortium name="EnsemblMetazoa"/>
        </authorList>
    </citation>
    <scope>IDENTIFICATION</scope>
    <source>
        <strain evidence="3">EBRO</strain>
    </source>
</reference>
<evidence type="ECO:0000256" key="2">
    <source>
        <dbReference type="SAM" id="Phobius"/>
    </source>
</evidence>
<feature type="transmembrane region" description="Helical" evidence="2">
    <location>
        <begin position="56"/>
        <end position="81"/>
    </location>
</feature>
<organism evidence="3">
    <name type="scientific">Anopheles atroparvus</name>
    <name type="common">European mosquito</name>
    <dbReference type="NCBI Taxonomy" id="41427"/>
    <lineage>
        <taxon>Eukaryota</taxon>
        <taxon>Metazoa</taxon>
        <taxon>Ecdysozoa</taxon>
        <taxon>Arthropoda</taxon>
        <taxon>Hexapoda</taxon>
        <taxon>Insecta</taxon>
        <taxon>Pterygota</taxon>
        <taxon>Neoptera</taxon>
        <taxon>Endopterygota</taxon>
        <taxon>Diptera</taxon>
        <taxon>Nematocera</taxon>
        <taxon>Culicoidea</taxon>
        <taxon>Culicidae</taxon>
        <taxon>Anophelinae</taxon>
        <taxon>Anopheles</taxon>
    </lineage>
</organism>
<dbReference type="AlphaFoldDB" id="A0A182JL02"/>
<sequence length="108" mass="12263">MIKRRIRAPKQHPCQQRGSANPRVKSCQNEEKYEIGTPLLGIAASRSALELRATHFIVLIVLTIIIIIIIIIITIIISTVVSRFLQLVLDELQLYATLALYRQSAKVW</sequence>
<accession>A0A182JL02</accession>
<dbReference type="VEuPathDB" id="VectorBase:AATE020039"/>
<keyword evidence="2" id="KW-1133">Transmembrane helix</keyword>
<protein>
    <submittedName>
        <fullName evidence="3">Uncharacterized protein</fullName>
    </submittedName>
</protein>
<feature type="region of interest" description="Disordered" evidence="1">
    <location>
        <begin position="1"/>
        <end position="26"/>
    </location>
</feature>
<name>A0A182JL02_ANOAO</name>
<feature type="compositionally biased region" description="Basic residues" evidence="1">
    <location>
        <begin position="1"/>
        <end position="10"/>
    </location>
</feature>
<keyword evidence="2" id="KW-0812">Transmembrane</keyword>